<keyword evidence="2" id="KW-0472">Membrane</keyword>
<accession>A0A933GJT3</accession>
<organism evidence="3 4">
    <name type="scientific">Tectimicrobiota bacterium</name>
    <dbReference type="NCBI Taxonomy" id="2528274"/>
    <lineage>
        <taxon>Bacteria</taxon>
        <taxon>Pseudomonadati</taxon>
        <taxon>Nitrospinota/Tectimicrobiota group</taxon>
        <taxon>Candidatus Tectimicrobiota</taxon>
    </lineage>
</organism>
<feature type="region of interest" description="Disordered" evidence="1">
    <location>
        <begin position="54"/>
        <end position="87"/>
    </location>
</feature>
<keyword evidence="2" id="KW-1133">Transmembrane helix</keyword>
<protein>
    <submittedName>
        <fullName evidence="3">Uncharacterized protein</fullName>
    </submittedName>
</protein>
<comment type="caution">
    <text evidence="3">The sequence shown here is derived from an EMBL/GenBank/DDBJ whole genome shotgun (WGS) entry which is preliminary data.</text>
</comment>
<name>A0A933GJT3_UNCTE</name>
<evidence type="ECO:0000313" key="4">
    <source>
        <dbReference type="Proteomes" id="UP000772181"/>
    </source>
</evidence>
<sequence length="87" mass="10005">MRARNYAFLTVGGLAGILAITLHGLTDFNMQIPANAMMFFFLLGLTYRMMEFEGERKRGSWEERKLGRAEERKDETERRRGGESGRG</sequence>
<reference evidence="3" key="1">
    <citation type="submission" date="2020-07" db="EMBL/GenBank/DDBJ databases">
        <title>Huge and variable diversity of episymbiotic CPR bacteria and DPANN archaea in groundwater ecosystems.</title>
        <authorList>
            <person name="He C.Y."/>
            <person name="Keren R."/>
            <person name="Whittaker M."/>
            <person name="Farag I.F."/>
            <person name="Doudna J."/>
            <person name="Cate J.H.D."/>
            <person name="Banfield J.F."/>
        </authorList>
    </citation>
    <scope>NUCLEOTIDE SEQUENCE</scope>
    <source>
        <strain evidence="3">NC_groundwater_1482_Ag_S-0.65um_47_24</strain>
    </source>
</reference>
<evidence type="ECO:0000256" key="2">
    <source>
        <dbReference type="SAM" id="Phobius"/>
    </source>
</evidence>
<dbReference type="AlphaFoldDB" id="A0A933GJT3"/>
<evidence type="ECO:0000256" key="1">
    <source>
        <dbReference type="SAM" id="MobiDB-lite"/>
    </source>
</evidence>
<gene>
    <name evidence="3" type="ORF">HY730_02160</name>
</gene>
<feature type="transmembrane region" description="Helical" evidence="2">
    <location>
        <begin position="7"/>
        <end position="26"/>
    </location>
</feature>
<feature type="transmembrane region" description="Helical" evidence="2">
    <location>
        <begin position="32"/>
        <end position="50"/>
    </location>
</feature>
<dbReference type="EMBL" id="JACQWF010000101">
    <property type="protein sequence ID" value="MBI4595162.1"/>
    <property type="molecule type" value="Genomic_DNA"/>
</dbReference>
<dbReference type="Proteomes" id="UP000772181">
    <property type="component" value="Unassembled WGS sequence"/>
</dbReference>
<keyword evidence="2" id="KW-0812">Transmembrane</keyword>
<evidence type="ECO:0000313" key="3">
    <source>
        <dbReference type="EMBL" id="MBI4595162.1"/>
    </source>
</evidence>
<proteinExistence type="predicted"/>